<evidence type="ECO:0000313" key="3">
    <source>
        <dbReference type="Proteomes" id="UP000023152"/>
    </source>
</evidence>
<feature type="transmembrane region" description="Helical" evidence="1">
    <location>
        <begin position="14"/>
        <end position="34"/>
    </location>
</feature>
<dbReference type="Proteomes" id="UP000023152">
    <property type="component" value="Unassembled WGS sequence"/>
</dbReference>
<evidence type="ECO:0000256" key="1">
    <source>
        <dbReference type="SAM" id="Phobius"/>
    </source>
</evidence>
<organism evidence="2 3">
    <name type="scientific">Reticulomyxa filosa</name>
    <dbReference type="NCBI Taxonomy" id="46433"/>
    <lineage>
        <taxon>Eukaryota</taxon>
        <taxon>Sar</taxon>
        <taxon>Rhizaria</taxon>
        <taxon>Retaria</taxon>
        <taxon>Foraminifera</taxon>
        <taxon>Monothalamids</taxon>
        <taxon>Reticulomyxidae</taxon>
        <taxon>Reticulomyxa</taxon>
    </lineage>
</organism>
<accession>X6NMA0</accession>
<dbReference type="EMBL" id="ASPP01007827">
    <property type="protein sequence ID" value="ETO26512.1"/>
    <property type="molecule type" value="Genomic_DNA"/>
</dbReference>
<protein>
    <submittedName>
        <fullName evidence="2">Uncharacterized protein</fullName>
    </submittedName>
</protein>
<evidence type="ECO:0000313" key="2">
    <source>
        <dbReference type="EMBL" id="ETO26512.1"/>
    </source>
</evidence>
<keyword evidence="1" id="KW-0812">Transmembrane</keyword>
<proteinExistence type="predicted"/>
<keyword evidence="1" id="KW-0472">Membrane</keyword>
<keyword evidence="3" id="KW-1185">Reference proteome</keyword>
<comment type="caution">
    <text evidence="2">The sequence shown here is derived from an EMBL/GenBank/DDBJ whole genome shotgun (WGS) entry which is preliminary data.</text>
</comment>
<gene>
    <name evidence="2" type="ORF">RFI_10625</name>
</gene>
<sequence length="94" mass="10863">MLDFFCSIGENTKWFLEIIGSGVLVVSTLGLYLIRHTIWRARFVFVVTLAQDVKVLRIFLCVGIAHSFYSLFDLVGQFVKYYLFKFGEQILDVS</sequence>
<dbReference type="AlphaFoldDB" id="X6NMA0"/>
<keyword evidence="1" id="KW-1133">Transmembrane helix</keyword>
<name>X6NMA0_RETFI</name>
<feature type="transmembrane region" description="Helical" evidence="1">
    <location>
        <begin position="55"/>
        <end position="72"/>
    </location>
</feature>
<reference evidence="2 3" key="1">
    <citation type="journal article" date="2013" name="Curr. Biol.">
        <title>The Genome of the Foraminiferan Reticulomyxa filosa.</title>
        <authorList>
            <person name="Glockner G."/>
            <person name="Hulsmann N."/>
            <person name="Schleicher M."/>
            <person name="Noegel A.A."/>
            <person name="Eichinger L."/>
            <person name="Gallinger C."/>
            <person name="Pawlowski J."/>
            <person name="Sierra R."/>
            <person name="Euteneuer U."/>
            <person name="Pillet L."/>
            <person name="Moustafa A."/>
            <person name="Platzer M."/>
            <person name="Groth M."/>
            <person name="Szafranski K."/>
            <person name="Schliwa M."/>
        </authorList>
    </citation>
    <scope>NUCLEOTIDE SEQUENCE [LARGE SCALE GENOMIC DNA]</scope>
</reference>